<dbReference type="Pfam" id="PF13738">
    <property type="entry name" value="Pyr_redox_3"/>
    <property type="match status" value="1"/>
</dbReference>
<gene>
    <name evidence="1" type="ORF">FK531_02485</name>
</gene>
<dbReference type="OrthoDB" id="5168853at2"/>
<comment type="caution">
    <text evidence="1">The sequence shown here is derived from an EMBL/GenBank/DDBJ whole genome shotgun (WGS) entry which is preliminary data.</text>
</comment>
<dbReference type="InterPro" id="IPR036188">
    <property type="entry name" value="FAD/NAD-bd_sf"/>
</dbReference>
<name>A0A541BRJ2_9NOCA</name>
<sequence>MNTERAATPSILPTHVRTLVVGAGFAGLAIAARLLRADRSADVLVIERAADVGGTWRDNTYPGCACDVPTSLYSFSFAPSPDWSHTFARQPEIHAYLRKTAAENGIRDRLVTGCELVSADWDEATARWRVRTSLGELTAQVLVAATGALSTPRLPDVPGIGDFGGTMFHSATWDHDCDLRGKRVAVVGTGASAVQFVPEIVDAAERVTVFQRTPAWVIPRPDRTLTRVEKWLYRRIPLTQKAVRASVYAYRETYVVGMTKAPQVLKASELMARAHLRRQVPGRDLRRKLTPGYRITCKRVLLSNDWLRTLARPDVEVVDSGLTRVTERGVVDGSGAERVVDVIIFATGFSPTEPPVASQLRGRDGRTLAAHWSGSPAAYLGTTIAGFPNLFMMYGPNTNLGHSSIVYMLESQAAYIDGALAHLASGDAVGLEVRPEVQARYNTSISGLLRRTVWNTGGCASWYLDSNGRNSVMWPTFTFRFRARTKRFDAENYQSVGIGAADDAAEAAWS</sequence>
<dbReference type="SUPFAM" id="SSF51905">
    <property type="entry name" value="FAD/NAD(P)-binding domain"/>
    <property type="match status" value="2"/>
</dbReference>
<dbReference type="InterPro" id="IPR051209">
    <property type="entry name" value="FAD-bind_Monooxygenase_sf"/>
</dbReference>
<dbReference type="PANTHER" id="PTHR42877">
    <property type="entry name" value="L-ORNITHINE N(5)-MONOOXYGENASE-RELATED"/>
    <property type="match status" value="1"/>
</dbReference>
<reference evidence="1 2" key="1">
    <citation type="submission" date="2019-06" db="EMBL/GenBank/DDBJ databases">
        <title>Rhodococcus spaelei sp. nov., isolated from a cave.</title>
        <authorList>
            <person name="Lee S.D."/>
        </authorList>
    </citation>
    <scope>NUCLEOTIDE SEQUENCE [LARGE SCALE GENOMIC DNA]</scope>
    <source>
        <strain evidence="1 2">C9-5</strain>
    </source>
</reference>
<dbReference type="Proteomes" id="UP000316256">
    <property type="component" value="Unassembled WGS sequence"/>
</dbReference>
<accession>A0A541BRJ2</accession>
<protein>
    <submittedName>
        <fullName evidence="1">NAD(P)/FAD-dependent oxidoreductase</fullName>
    </submittedName>
</protein>
<evidence type="ECO:0000313" key="1">
    <source>
        <dbReference type="EMBL" id="TQF74947.1"/>
    </source>
</evidence>
<dbReference type="Gene3D" id="3.50.50.60">
    <property type="entry name" value="FAD/NAD(P)-binding domain"/>
    <property type="match status" value="2"/>
</dbReference>
<evidence type="ECO:0000313" key="2">
    <source>
        <dbReference type="Proteomes" id="UP000316256"/>
    </source>
</evidence>
<keyword evidence="2" id="KW-1185">Reference proteome</keyword>
<dbReference type="AlphaFoldDB" id="A0A541BRJ2"/>
<organism evidence="1 2">
    <name type="scientific">Rhodococcus spelaei</name>
    <dbReference type="NCBI Taxonomy" id="2546320"/>
    <lineage>
        <taxon>Bacteria</taxon>
        <taxon>Bacillati</taxon>
        <taxon>Actinomycetota</taxon>
        <taxon>Actinomycetes</taxon>
        <taxon>Mycobacteriales</taxon>
        <taxon>Nocardiaceae</taxon>
        <taxon>Rhodococcus</taxon>
    </lineage>
</organism>
<proteinExistence type="predicted"/>
<dbReference type="RefSeq" id="WP_142095032.1">
    <property type="nucleotide sequence ID" value="NZ_VIGH01000001.1"/>
</dbReference>
<dbReference type="EMBL" id="VIGH01000001">
    <property type="protein sequence ID" value="TQF74947.1"/>
    <property type="molecule type" value="Genomic_DNA"/>
</dbReference>
<dbReference type="PANTHER" id="PTHR42877:SF4">
    <property type="entry name" value="FAD_NAD(P)-BINDING DOMAIN-CONTAINING PROTEIN-RELATED"/>
    <property type="match status" value="1"/>
</dbReference>